<proteinExistence type="predicted"/>
<keyword evidence="1" id="KW-1133">Transmembrane helix</keyword>
<protein>
    <recommendedName>
        <fullName evidence="4">DUF2065 domain-containing protein</fullName>
    </recommendedName>
</protein>
<feature type="transmembrane region" description="Helical" evidence="1">
    <location>
        <begin position="43"/>
        <end position="59"/>
    </location>
</feature>
<dbReference type="OrthoDB" id="9815199at2"/>
<keyword evidence="1" id="KW-0472">Membrane</keyword>
<evidence type="ECO:0008006" key="4">
    <source>
        <dbReference type="Google" id="ProtNLM"/>
    </source>
</evidence>
<keyword evidence="1" id="KW-0812">Transmembrane</keyword>
<keyword evidence="3" id="KW-1185">Reference proteome</keyword>
<reference evidence="2 3" key="1">
    <citation type="journal article" date="2015" name="Antonie Van Leeuwenhoek">
        <title>Bosea vaviloviae sp. nov., a new species of slow-growing rhizobia isolated from nodules of the relict species Vavilovia formosa (Stev.) Fed.</title>
        <authorList>
            <person name="Safronova V.I."/>
            <person name="Kuznetsova I.G."/>
            <person name="Sazanova A.L."/>
            <person name="Kimeklis A.K."/>
            <person name="Belimov A.A."/>
            <person name="Andronov E.E."/>
            <person name="Pinaev A.G."/>
            <person name="Chizhevskaya E.P."/>
            <person name="Pukhaev A.R."/>
            <person name="Popov K.P."/>
            <person name="Willems A."/>
            <person name="Tikhonovich I.A."/>
        </authorList>
    </citation>
    <scope>NUCLEOTIDE SEQUENCE [LARGE SCALE GENOMIC DNA]</scope>
    <source>
        <strain evidence="2 3">Vaf18</strain>
    </source>
</reference>
<dbReference type="EMBL" id="CP017147">
    <property type="protein sequence ID" value="AOO83251.1"/>
    <property type="molecule type" value="Genomic_DNA"/>
</dbReference>
<evidence type="ECO:0000313" key="2">
    <source>
        <dbReference type="EMBL" id="AOO83251.1"/>
    </source>
</evidence>
<dbReference type="RefSeq" id="WP_069692451.1">
    <property type="nucleotide sequence ID" value="NZ_CP017147.1"/>
</dbReference>
<dbReference type="STRING" id="1526658.BHK69_24880"/>
<dbReference type="AlphaFoldDB" id="A0A1D7U7A5"/>
<name>A0A1D7U7A5_9HYPH</name>
<gene>
    <name evidence="2" type="ORF">BHK69_24880</name>
</gene>
<sequence length="63" mass="6621">MWDFIAALGLVFAIEGILFAAVPNLAKDALRSAAETPVDRMRLIGIGSAVLGVVLVWLVRGGV</sequence>
<dbReference type="KEGG" id="bvv:BHK69_24880"/>
<dbReference type="PANTHER" id="PTHR38602:SF1">
    <property type="entry name" value="INNER MEMBRANE PROTEIN"/>
    <property type="match status" value="1"/>
</dbReference>
<evidence type="ECO:0000313" key="3">
    <source>
        <dbReference type="Proteomes" id="UP000094969"/>
    </source>
</evidence>
<dbReference type="Proteomes" id="UP000094969">
    <property type="component" value="Chromosome"/>
</dbReference>
<evidence type="ECO:0000256" key="1">
    <source>
        <dbReference type="SAM" id="Phobius"/>
    </source>
</evidence>
<dbReference type="InterPro" id="IPR019201">
    <property type="entry name" value="DUF2065"/>
</dbReference>
<accession>A0A1D7U7A5</accession>
<dbReference type="PANTHER" id="PTHR38602">
    <property type="entry name" value="INNER MEMBRANE PROTEIN-RELATED"/>
    <property type="match status" value="1"/>
</dbReference>
<organism evidence="2 3">
    <name type="scientific">Bosea vaviloviae</name>
    <dbReference type="NCBI Taxonomy" id="1526658"/>
    <lineage>
        <taxon>Bacteria</taxon>
        <taxon>Pseudomonadati</taxon>
        <taxon>Pseudomonadota</taxon>
        <taxon>Alphaproteobacteria</taxon>
        <taxon>Hyphomicrobiales</taxon>
        <taxon>Boseaceae</taxon>
        <taxon>Bosea</taxon>
    </lineage>
</organism>
<dbReference type="Pfam" id="PF09838">
    <property type="entry name" value="DUF2065"/>
    <property type="match status" value="1"/>
</dbReference>